<evidence type="ECO:0000313" key="2">
    <source>
        <dbReference type="EMBL" id="OTG11811.1"/>
    </source>
</evidence>
<organism evidence="2 3">
    <name type="scientific">Helianthus annuus</name>
    <name type="common">Common sunflower</name>
    <dbReference type="NCBI Taxonomy" id="4232"/>
    <lineage>
        <taxon>Eukaryota</taxon>
        <taxon>Viridiplantae</taxon>
        <taxon>Streptophyta</taxon>
        <taxon>Embryophyta</taxon>
        <taxon>Tracheophyta</taxon>
        <taxon>Spermatophyta</taxon>
        <taxon>Magnoliopsida</taxon>
        <taxon>eudicotyledons</taxon>
        <taxon>Gunneridae</taxon>
        <taxon>Pentapetalae</taxon>
        <taxon>asterids</taxon>
        <taxon>campanulids</taxon>
        <taxon>Asterales</taxon>
        <taxon>Asteraceae</taxon>
        <taxon>Asteroideae</taxon>
        <taxon>Heliantheae alliance</taxon>
        <taxon>Heliantheae</taxon>
        <taxon>Helianthus</taxon>
    </lineage>
</organism>
<dbReference type="InParanoid" id="A0A251TP78"/>
<dbReference type="AlphaFoldDB" id="A0A251TP78"/>
<dbReference type="Proteomes" id="UP000215914">
    <property type="component" value="Chromosome 10"/>
</dbReference>
<feature type="compositionally biased region" description="Polar residues" evidence="1">
    <location>
        <begin position="72"/>
        <end position="89"/>
    </location>
</feature>
<feature type="compositionally biased region" description="Low complexity" evidence="1">
    <location>
        <begin position="48"/>
        <end position="61"/>
    </location>
</feature>
<gene>
    <name evidence="2" type="ORF">HannXRQ_Chr10g0302901</name>
</gene>
<sequence>MQDMFKSGLRVVKLGQHFGSLNRFGLCLVSGQPGQHWSNSGQLGSARSTQSTGSAGQQQSSLAVRSDGSVRLTRSNRVNSVKPSQLGQHSLSKSTRLTRSTQSTFTAFRLENLVYEYCGMHASKPCLGNDITKSYLASFAHGNPGCISKLRHSWNRRAIGDSST</sequence>
<feature type="compositionally biased region" description="Polar residues" evidence="1">
    <location>
        <begin position="38"/>
        <end position="47"/>
    </location>
</feature>
<accession>A0A251TP78</accession>
<proteinExistence type="predicted"/>
<reference evidence="3" key="1">
    <citation type="journal article" date="2017" name="Nature">
        <title>The sunflower genome provides insights into oil metabolism, flowering and Asterid evolution.</title>
        <authorList>
            <person name="Badouin H."/>
            <person name="Gouzy J."/>
            <person name="Grassa C.J."/>
            <person name="Murat F."/>
            <person name="Staton S.E."/>
            <person name="Cottret L."/>
            <person name="Lelandais-Briere C."/>
            <person name="Owens G.L."/>
            <person name="Carrere S."/>
            <person name="Mayjonade B."/>
            <person name="Legrand L."/>
            <person name="Gill N."/>
            <person name="Kane N.C."/>
            <person name="Bowers J.E."/>
            <person name="Hubner S."/>
            <person name="Bellec A."/>
            <person name="Berard A."/>
            <person name="Berges H."/>
            <person name="Blanchet N."/>
            <person name="Boniface M.C."/>
            <person name="Brunel D."/>
            <person name="Catrice O."/>
            <person name="Chaidir N."/>
            <person name="Claudel C."/>
            <person name="Donnadieu C."/>
            <person name="Faraut T."/>
            <person name="Fievet G."/>
            <person name="Helmstetter N."/>
            <person name="King M."/>
            <person name="Knapp S.J."/>
            <person name="Lai Z."/>
            <person name="Le Paslier M.C."/>
            <person name="Lippi Y."/>
            <person name="Lorenzon L."/>
            <person name="Mandel J.R."/>
            <person name="Marage G."/>
            <person name="Marchand G."/>
            <person name="Marquand E."/>
            <person name="Bret-Mestries E."/>
            <person name="Morien E."/>
            <person name="Nambeesan S."/>
            <person name="Nguyen T."/>
            <person name="Pegot-Espagnet P."/>
            <person name="Pouilly N."/>
            <person name="Raftis F."/>
            <person name="Sallet E."/>
            <person name="Schiex T."/>
            <person name="Thomas J."/>
            <person name="Vandecasteele C."/>
            <person name="Vares D."/>
            <person name="Vear F."/>
            <person name="Vautrin S."/>
            <person name="Crespi M."/>
            <person name="Mangin B."/>
            <person name="Burke J.M."/>
            <person name="Salse J."/>
            <person name="Munos S."/>
            <person name="Vincourt P."/>
            <person name="Rieseberg L.H."/>
            <person name="Langlade N.B."/>
        </authorList>
    </citation>
    <scope>NUCLEOTIDE SEQUENCE [LARGE SCALE GENOMIC DNA]</scope>
    <source>
        <strain evidence="3">cv. SF193</strain>
    </source>
</reference>
<keyword evidence="3" id="KW-1185">Reference proteome</keyword>
<protein>
    <submittedName>
        <fullName evidence="2">Uncharacterized protein</fullName>
    </submittedName>
</protein>
<name>A0A251TP78_HELAN</name>
<evidence type="ECO:0000256" key="1">
    <source>
        <dbReference type="SAM" id="MobiDB-lite"/>
    </source>
</evidence>
<feature type="region of interest" description="Disordered" evidence="1">
    <location>
        <begin position="38"/>
        <end position="97"/>
    </location>
</feature>
<evidence type="ECO:0000313" key="3">
    <source>
        <dbReference type="Proteomes" id="UP000215914"/>
    </source>
</evidence>
<dbReference type="EMBL" id="CM007899">
    <property type="protein sequence ID" value="OTG11811.1"/>
    <property type="molecule type" value="Genomic_DNA"/>
</dbReference>